<evidence type="ECO:0000313" key="2">
    <source>
        <dbReference type="EMBL" id="SMQ49921.1"/>
    </source>
</evidence>
<evidence type="ECO:0000313" key="3">
    <source>
        <dbReference type="Proteomes" id="UP000215127"/>
    </source>
</evidence>
<feature type="chain" id="PRO_5012598070" evidence="1">
    <location>
        <begin position="21"/>
        <end position="114"/>
    </location>
</feature>
<keyword evidence="1" id="KW-0732">Signal</keyword>
<name>A0A1X7RRU8_ZYMT9</name>
<feature type="signal peptide" evidence="1">
    <location>
        <begin position="1"/>
        <end position="20"/>
    </location>
</feature>
<dbReference type="EMBL" id="LT853695">
    <property type="protein sequence ID" value="SMQ49921.1"/>
    <property type="molecule type" value="Genomic_DNA"/>
</dbReference>
<organism evidence="2 3">
    <name type="scientific">Zymoseptoria tritici (strain ST99CH_3D7)</name>
    <dbReference type="NCBI Taxonomy" id="1276538"/>
    <lineage>
        <taxon>Eukaryota</taxon>
        <taxon>Fungi</taxon>
        <taxon>Dikarya</taxon>
        <taxon>Ascomycota</taxon>
        <taxon>Pezizomycotina</taxon>
        <taxon>Dothideomycetes</taxon>
        <taxon>Dothideomycetidae</taxon>
        <taxon>Mycosphaerellales</taxon>
        <taxon>Mycosphaerellaceae</taxon>
        <taxon>Zymoseptoria</taxon>
    </lineage>
</organism>
<evidence type="ECO:0000256" key="1">
    <source>
        <dbReference type="SAM" id="SignalP"/>
    </source>
</evidence>
<accession>A0A1X7RRU8</accession>
<dbReference type="Proteomes" id="UP000215127">
    <property type="component" value="Chromosome 4"/>
</dbReference>
<sequence length="114" mass="12328">MKGSCQVLLAFGLLSGLALGGDRPWCRSKFAPCTADGKTPCCTEKGLKCMVNPNGGNWCYPRDPGTQPAVPADKWCAKEHDGLCPYQGQTCTYVPYGRSRNTWQCMPDPPVRGG</sequence>
<proteinExistence type="predicted"/>
<reference evidence="2 3" key="1">
    <citation type="submission" date="2016-06" db="EMBL/GenBank/DDBJ databases">
        <authorList>
            <person name="Kjaerup R.B."/>
            <person name="Dalgaard T.S."/>
            <person name="Juul-Madsen H.R."/>
        </authorList>
    </citation>
    <scope>NUCLEOTIDE SEQUENCE [LARGE SCALE GENOMIC DNA]</scope>
</reference>
<keyword evidence="3" id="KW-1185">Reference proteome</keyword>
<gene>
    <name evidence="2" type="ORF">ZT3D7_G5072</name>
</gene>
<dbReference type="AlphaFoldDB" id="A0A1X7RRU8"/>
<protein>
    <submittedName>
        <fullName evidence="2">Uncharacterized protein</fullName>
    </submittedName>
</protein>